<proteinExistence type="predicted"/>
<evidence type="ECO:0000313" key="1">
    <source>
        <dbReference type="EMBL" id="JAH98169.1"/>
    </source>
</evidence>
<sequence>MSLDSQNLKQNIHNFQIIKWLCALAAMLKALKALLRDYTITPCAPNMIMYHAHTITR</sequence>
<name>A0A0E9X6B6_ANGAN</name>
<reference evidence="1" key="2">
    <citation type="journal article" date="2015" name="Fish Shellfish Immunol.">
        <title>Early steps in the European eel (Anguilla anguilla)-Vibrio vulnificus interaction in the gills: Role of the RtxA13 toxin.</title>
        <authorList>
            <person name="Callol A."/>
            <person name="Pajuelo D."/>
            <person name="Ebbesson L."/>
            <person name="Teles M."/>
            <person name="MacKenzie S."/>
            <person name="Amaro C."/>
        </authorList>
    </citation>
    <scope>NUCLEOTIDE SEQUENCE</scope>
</reference>
<protein>
    <submittedName>
        <fullName evidence="1">Uncharacterized protein</fullName>
    </submittedName>
</protein>
<dbReference type="EMBL" id="GBXM01010408">
    <property type="protein sequence ID" value="JAH98169.1"/>
    <property type="molecule type" value="Transcribed_RNA"/>
</dbReference>
<accession>A0A0E9X6B6</accession>
<reference evidence="1" key="1">
    <citation type="submission" date="2014-11" db="EMBL/GenBank/DDBJ databases">
        <authorList>
            <person name="Amaro Gonzalez C."/>
        </authorList>
    </citation>
    <scope>NUCLEOTIDE SEQUENCE</scope>
</reference>
<organism evidence="1">
    <name type="scientific">Anguilla anguilla</name>
    <name type="common">European freshwater eel</name>
    <name type="synonym">Muraena anguilla</name>
    <dbReference type="NCBI Taxonomy" id="7936"/>
    <lineage>
        <taxon>Eukaryota</taxon>
        <taxon>Metazoa</taxon>
        <taxon>Chordata</taxon>
        <taxon>Craniata</taxon>
        <taxon>Vertebrata</taxon>
        <taxon>Euteleostomi</taxon>
        <taxon>Actinopterygii</taxon>
        <taxon>Neopterygii</taxon>
        <taxon>Teleostei</taxon>
        <taxon>Anguilliformes</taxon>
        <taxon>Anguillidae</taxon>
        <taxon>Anguilla</taxon>
    </lineage>
</organism>
<dbReference type="AlphaFoldDB" id="A0A0E9X6B6"/>